<feature type="transmembrane region" description="Helical" evidence="1">
    <location>
        <begin position="126"/>
        <end position="144"/>
    </location>
</feature>
<gene>
    <name evidence="3" type="ORF">MNBD_GAMMA07-2209</name>
</gene>
<accession>A0A3B0WKV6</accession>
<dbReference type="Pfam" id="PF13413">
    <property type="entry name" value="HTH_25"/>
    <property type="match status" value="1"/>
</dbReference>
<dbReference type="PANTHER" id="PTHR34475:SF1">
    <property type="entry name" value="CYTOSKELETON PROTEIN RODZ"/>
    <property type="match status" value="1"/>
</dbReference>
<name>A0A3B0WKV6_9ZZZZ</name>
<dbReference type="EMBL" id="UOFF01000239">
    <property type="protein sequence ID" value="VAW56505.1"/>
    <property type="molecule type" value="Genomic_DNA"/>
</dbReference>
<dbReference type="InterPro" id="IPR050400">
    <property type="entry name" value="Bact_Cytoskel_RodZ"/>
</dbReference>
<keyword evidence="1" id="KW-0812">Transmembrane</keyword>
<keyword evidence="1" id="KW-0472">Membrane</keyword>
<dbReference type="PANTHER" id="PTHR34475">
    <property type="match status" value="1"/>
</dbReference>
<evidence type="ECO:0000256" key="1">
    <source>
        <dbReference type="SAM" id="Phobius"/>
    </source>
</evidence>
<dbReference type="InterPro" id="IPR025194">
    <property type="entry name" value="RodZ-like_C"/>
</dbReference>
<protein>
    <recommendedName>
        <fullName evidence="2">Cytoskeleton protein RodZ-like C-terminal domain-containing protein</fullName>
    </recommendedName>
</protein>
<keyword evidence="1" id="KW-1133">Transmembrane helix</keyword>
<dbReference type="InterPro" id="IPR010982">
    <property type="entry name" value="Lambda_DNA-bd_dom_sf"/>
</dbReference>
<proteinExistence type="predicted"/>
<evidence type="ECO:0000313" key="3">
    <source>
        <dbReference type="EMBL" id="VAW56505.1"/>
    </source>
</evidence>
<dbReference type="CDD" id="cd00093">
    <property type="entry name" value="HTH_XRE"/>
    <property type="match status" value="1"/>
</dbReference>
<dbReference type="InterPro" id="IPR001387">
    <property type="entry name" value="Cro/C1-type_HTH"/>
</dbReference>
<organism evidence="3">
    <name type="scientific">hydrothermal vent metagenome</name>
    <dbReference type="NCBI Taxonomy" id="652676"/>
    <lineage>
        <taxon>unclassified sequences</taxon>
        <taxon>metagenomes</taxon>
        <taxon>ecological metagenomes</taxon>
    </lineage>
</organism>
<feature type="domain" description="Cytoskeleton protein RodZ-like C-terminal" evidence="2">
    <location>
        <begin position="241"/>
        <end position="301"/>
    </location>
</feature>
<reference evidence="3" key="1">
    <citation type="submission" date="2018-06" db="EMBL/GenBank/DDBJ databases">
        <authorList>
            <person name="Zhirakovskaya E."/>
        </authorList>
    </citation>
    <scope>NUCLEOTIDE SEQUENCE</scope>
</reference>
<dbReference type="GO" id="GO:0003677">
    <property type="term" value="F:DNA binding"/>
    <property type="evidence" value="ECO:0007669"/>
    <property type="project" value="InterPro"/>
</dbReference>
<evidence type="ECO:0000259" key="2">
    <source>
        <dbReference type="Pfam" id="PF13464"/>
    </source>
</evidence>
<dbReference type="Pfam" id="PF13464">
    <property type="entry name" value="RodZ_C"/>
    <property type="match status" value="1"/>
</dbReference>
<dbReference type="AlphaFoldDB" id="A0A3B0WKV6"/>
<dbReference type="Gene3D" id="1.10.260.40">
    <property type="entry name" value="lambda repressor-like DNA-binding domains"/>
    <property type="match status" value="1"/>
</dbReference>
<sequence>MSNTTSNSAVSNEVNELLQQKSFGTSLKLARKKSEVTYDQVAENLLLSIEMIKAIENSQVNVLPSAAYTKGYLRNYARLLGLPEDEIINDYLRRVPNTEPKVELVPKTAEIINDDKKLGRDQITKFVSSTAIISVLIVFVFWMFNSDDEQVPELIDVQKDLLIQDSKALTSGVNIESNGAIKNAGLKPAETKTNAALNNMGVVKKTVTVDTATLNDSQVKSSVALAESVNQPSNLLKYQMVLTATGESWCEIKDSTGKRLCFRLLTNGVTKTMTGVPPFNIFLGDARVVSIELNGKLIGHESSIPKYSKFVRINIDKDGEITLAPKRKK</sequence>